<name>A0ABD6EX47_9BILA</name>
<evidence type="ECO:0000313" key="1">
    <source>
        <dbReference type="EMBL" id="MFH4984040.1"/>
    </source>
</evidence>
<accession>A0ABD6EX47</accession>
<organism evidence="1 2">
    <name type="scientific">Gnathostoma spinigerum</name>
    <dbReference type="NCBI Taxonomy" id="75299"/>
    <lineage>
        <taxon>Eukaryota</taxon>
        <taxon>Metazoa</taxon>
        <taxon>Ecdysozoa</taxon>
        <taxon>Nematoda</taxon>
        <taxon>Chromadorea</taxon>
        <taxon>Rhabditida</taxon>
        <taxon>Spirurina</taxon>
        <taxon>Gnathostomatomorpha</taxon>
        <taxon>Gnathostomatoidea</taxon>
        <taxon>Gnathostomatidae</taxon>
        <taxon>Gnathostoma</taxon>
    </lineage>
</organism>
<dbReference type="PANTHER" id="PTHR31578">
    <property type="entry name" value="PROTEIN CBG21223-RELATED"/>
    <property type="match status" value="1"/>
</dbReference>
<reference evidence="1 2" key="1">
    <citation type="submission" date="2024-08" db="EMBL/GenBank/DDBJ databases">
        <title>Gnathostoma spinigerum genome.</title>
        <authorList>
            <person name="Gonzalez-Bertolin B."/>
            <person name="Monzon S."/>
            <person name="Zaballos A."/>
            <person name="Jimenez P."/>
            <person name="Dekumyoy P."/>
            <person name="Varona S."/>
            <person name="Cuesta I."/>
            <person name="Sumanam S."/>
            <person name="Adisakwattana P."/>
            <person name="Gasser R.B."/>
            <person name="Hernandez-Gonzalez A."/>
            <person name="Young N.D."/>
            <person name="Perteguer M.J."/>
        </authorList>
    </citation>
    <scope>NUCLEOTIDE SEQUENCE [LARGE SCALE GENOMIC DNA]</scope>
    <source>
        <strain evidence="1">AL3</strain>
        <tissue evidence="1">Liver</tissue>
    </source>
</reference>
<dbReference type="Pfam" id="PF12150">
    <property type="entry name" value="MFP2b"/>
    <property type="match status" value="2"/>
</dbReference>
<comment type="caution">
    <text evidence="1">The sequence shown here is derived from an EMBL/GenBank/DDBJ whole genome shotgun (WGS) entry which is preliminary data.</text>
</comment>
<dbReference type="InterPro" id="IPR021010">
    <property type="entry name" value="Cytosolic_motility_protein"/>
</dbReference>
<dbReference type="Proteomes" id="UP001608902">
    <property type="component" value="Unassembled WGS sequence"/>
</dbReference>
<gene>
    <name evidence="1" type="ORF">AB6A40_010749</name>
</gene>
<sequence>MPEFEDSWAYNTIGSPFPDNPVRVKGQQNMYVALWYKFGKPIHGRAWNDNGNVECSFAYSKVELTGKRDLGGQIQILTSAEQDAEAQFNAKGFWYDWQPYKNKENPNLQLVRCGQSAPMIMNASDGTTLLGYIDMGTEVASVGYKGKNEQISGGPVQDMLVLYRNTIAPDSTIKVIEDTWIDIKYRDPFPIGKKPIAAADRKLKNDDGTESFSYVALWYKHGTPVFGRAYPDNGDKVLASFGYEGQENAGAEIGSFQMIVAPTNVCRSLFIIPKCIKFIDKIRPK</sequence>
<keyword evidence="2" id="KW-1185">Reference proteome</keyword>
<dbReference type="PANTHER" id="PTHR31578:SF3">
    <property type="entry name" value="NEMATODE SPECIFIC PEPTIDE FAMILY"/>
    <property type="match status" value="1"/>
</dbReference>
<dbReference type="AlphaFoldDB" id="A0ABD6EX47"/>
<dbReference type="SUPFAM" id="SSF141739">
    <property type="entry name" value="MFPT repeat-like"/>
    <property type="match status" value="2"/>
</dbReference>
<protein>
    <submittedName>
        <fullName evidence="1">Uncharacterized protein</fullName>
    </submittedName>
</protein>
<evidence type="ECO:0000313" key="2">
    <source>
        <dbReference type="Proteomes" id="UP001608902"/>
    </source>
</evidence>
<proteinExistence type="predicted"/>
<dbReference type="EMBL" id="JBGFUD010014994">
    <property type="protein sequence ID" value="MFH4984040.1"/>
    <property type="molecule type" value="Genomic_DNA"/>
</dbReference>